<dbReference type="AlphaFoldDB" id="A0A6H5IGA0"/>
<organism evidence="1 2">
    <name type="scientific">Trichogramma brassicae</name>
    <dbReference type="NCBI Taxonomy" id="86971"/>
    <lineage>
        <taxon>Eukaryota</taxon>
        <taxon>Metazoa</taxon>
        <taxon>Ecdysozoa</taxon>
        <taxon>Arthropoda</taxon>
        <taxon>Hexapoda</taxon>
        <taxon>Insecta</taxon>
        <taxon>Pterygota</taxon>
        <taxon>Neoptera</taxon>
        <taxon>Endopterygota</taxon>
        <taxon>Hymenoptera</taxon>
        <taxon>Apocrita</taxon>
        <taxon>Proctotrupomorpha</taxon>
        <taxon>Chalcidoidea</taxon>
        <taxon>Trichogrammatidae</taxon>
        <taxon>Trichogramma</taxon>
    </lineage>
</organism>
<dbReference type="EMBL" id="CADCXV010000806">
    <property type="protein sequence ID" value="CAB0036054.1"/>
    <property type="molecule type" value="Genomic_DNA"/>
</dbReference>
<evidence type="ECO:0000313" key="1">
    <source>
        <dbReference type="EMBL" id="CAB0036054.1"/>
    </source>
</evidence>
<protein>
    <submittedName>
        <fullName evidence="1">Uncharacterized protein</fullName>
    </submittedName>
</protein>
<evidence type="ECO:0000313" key="2">
    <source>
        <dbReference type="Proteomes" id="UP000479190"/>
    </source>
</evidence>
<accession>A0A6H5IGA0</accession>
<keyword evidence="2" id="KW-1185">Reference proteome</keyword>
<sequence>METIRDFNSQFDTSEILLANTPIRSRSTRVQSTLAQVVRISRHALATFSRNYYLATRSNSEQRARCLLSRDHRVSLRILALHALARRSNWSRDQLVGPCSVREKETGDSACVDTRTLSRTHTYTHAHRCGCCVRYTLCLCPITVGLCAEEGRGM</sequence>
<dbReference type="Proteomes" id="UP000479190">
    <property type="component" value="Unassembled WGS sequence"/>
</dbReference>
<reference evidence="1 2" key="1">
    <citation type="submission" date="2020-02" db="EMBL/GenBank/DDBJ databases">
        <authorList>
            <person name="Ferguson B K."/>
        </authorList>
    </citation>
    <scope>NUCLEOTIDE SEQUENCE [LARGE SCALE GENOMIC DNA]</scope>
</reference>
<gene>
    <name evidence="1" type="ORF">TBRA_LOCUS7936</name>
</gene>
<name>A0A6H5IGA0_9HYME</name>
<proteinExistence type="predicted"/>